<protein>
    <recommendedName>
        <fullName evidence="1">HAT C-terminal dimerisation domain-containing protein</fullName>
    </recommendedName>
</protein>
<dbReference type="GO" id="GO:0046983">
    <property type="term" value="F:protein dimerization activity"/>
    <property type="evidence" value="ECO:0007669"/>
    <property type="project" value="InterPro"/>
</dbReference>
<organism evidence="2 3">
    <name type="scientific">Rotaria magnacalcarata</name>
    <dbReference type="NCBI Taxonomy" id="392030"/>
    <lineage>
        <taxon>Eukaryota</taxon>
        <taxon>Metazoa</taxon>
        <taxon>Spiralia</taxon>
        <taxon>Gnathifera</taxon>
        <taxon>Rotifera</taxon>
        <taxon>Eurotatoria</taxon>
        <taxon>Bdelloidea</taxon>
        <taxon>Philodinida</taxon>
        <taxon>Philodinidae</taxon>
        <taxon>Rotaria</taxon>
    </lineage>
</organism>
<evidence type="ECO:0000313" key="3">
    <source>
        <dbReference type="Proteomes" id="UP000663834"/>
    </source>
</evidence>
<dbReference type="AlphaFoldDB" id="A0A815ZTA3"/>
<proteinExistence type="predicted"/>
<evidence type="ECO:0000313" key="2">
    <source>
        <dbReference type="EMBL" id="CAF1587337.1"/>
    </source>
</evidence>
<feature type="domain" description="HAT C-terminal dimerisation" evidence="1">
    <location>
        <begin position="464"/>
        <end position="524"/>
    </location>
</feature>
<dbReference type="InterPro" id="IPR008906">
    <property type="entry name" value="HATC_C_dom"/>
</dbReference>
<dbReference type="InterPro" id="IPR012337">
    <property type="entry name" value="RNaseH-like_sf"/>
</dbReference>
<dbReference type="SUPFAM" id="SSF53098">
    <property type="entry name" value="Ribonuclease H-like"/>
    <property type="match status" value="1"/>
</dbReference>
<dbReference type="OrthoDB" id="10024607at2759"/>
<dbReference type="Proteomes" id="UP000663834">
    <property type="component" value="Unassembled WGS sequence"/>
</dbReference>
<comment type="caution">
    <text evidence="2">The sequence shown here is derived from an EMBL/GenBank/DDBJ whole genome shotgun (WGS) entry which is preliminary data.</text>
</comment>
<dbReference type="EMBL" id="CAJNOW010010741">
    <property type="protein sequence ID" value="CAF1587337.1"/>
    <property type="molecule type" value="Genomic_DNA"/>
</dbReference>
<dbReference type="Pfam" id="PF05699">
    <property type="entry name" value="Dimer_Tnp_hAT"/>
    <property type="match status" value="1"/>
</dbReference>
<reference evidence="2" key="1">
    <citation type="submission" date="2021-02" db="EMBL/GenBank/DDBJ databases">
        <authorList>
            <person name="Nowell W R."/>
        </authorList>
    </citation>
    <scope>NUCLEOTIDE SEQUENCE</scope>
</reference>
<accession>A0A815ZTA3</accession>
<evidence type="ECO:0000259" key="1">
    <source>
        <dbReference type="Pfam" id="PF05699"/>
    </source>
</evidence>
<name>A0A815ZTA3_9BILA</name>
<sequence length="525" mass="61380">MTSSCRECDRGSHRCDGCRRLFCNTHFSEHERSLSQQLDNLTSEYSNLKQDVALPPSYESLTEDTELINKIDQWEGDIIRQVKQVAEAAREKIRCRSNTAVIERFRPEFEQFTEELQQTQRTNHVREPNIQLLMTKLHDLKLQVQDSLMSKAEIKTTPIDWTQYFQLVMKQHTLQRYQQDLHLDRLLTTRPRICIDAKGADWHILGKPSPTNSVFLHYQHTKKNKRLLTVSVNGQQKLIPWYEDQSIWDSCWSSFLNKFVILADNRLYTYDDEIITSDSMQRIEAVKPKRDKMEFLRCACSDETLFITYDERNSSIDEYNMSSWTIAHRHENIIKQNEIIISIAISEMNSNLIGMTILNERHNWHFELRDRSMLLISSVQLDNSEFNRRLISLSNSSMNWLIIHTGSAFFTILDETAQGKRMIQCAENIDLATYFAKENCIVVLTQKKFALIIQDDSSEDDEDEIKRYAKAKLVISNEESVLQWWKKWSINYPTLDVLAGSLLSMPASSCTSQRIFCATGRILEE</sequence>
<gene>
    <name evidence="2" type="ORF">KQP761_LOCUS20814</name>
</gene>